<evidence type="ECO:0000256" key="1">
    <source>
        <dbReference type="SAM" id="MobiDB-lite"/>
    </source>
</evidence>
<dbReference type="EnsemblPlants" id="AET5Gv20869600.2">
    <property type="protein sequence ID" value="AET5Gv20869600.2"/>
    <property type="gene ID" value="AET5Gv20869600"/>
</dbReference>
<dbReference type="Gramene" id="AET5Gv20869600.2">
    <property type="protein sequence ID" value="AET5Gv20869600.2"/>
    <property type="gene ID" value="AET5Gv20869600"/>
</dbReference>
<feature type="region of interest" description="Disordered" evidence="1">
    <location>
        <begin position="1"/>
        <end position="62"/>
    </location>
</feature>
<reference evidence="3" key="1">
    <citation type="journal article" date="2014" name="Science">
        <title>Ancient hybridizations among the ancestral genomes of bread wheat.</title>
        <authorList>
            <consortium name="International Wheat Genome Sequencing Consortium,"/>
            <person name="Marcussen T."/>
            <person name="Sandve S.R."/>
            <person name="Heier L."/>
            <person name="Spannagl M."/>
            <person name="Pfeifer M."/>
            <person name="Jakobsen K.S."/>
            <person name="Wulff B.B."/>
            <person name="Steuernagel B."/>
            <person name="Mayer K.F."/>
            <person name="Olsen O.A."/>
        </authorList>
    </citation>
    <scope>NUCLEOTIDE SEQUENCE [LARGE SCALE GENOMIC DNA]</scope>
    <source>
        <strain evidence="3">cv. AL8/78</strain>
    </source>
</reference>
<accession>A0A453LPV5</accession>
<organism evidence="2 3">
    <name type="scientific">Aegilops tauschii subsp. strangulata</name>
    <name type="common">Goatgrass</name>
    <dbReference type="NCBI Taxonomy" id="200361"/>
    <lineage>
        <taxon>Eukaryota</taxon>
        <taxon>Viridiplantae</taxon>
        <taxon>Streptophyta</taxon>
        <taxon>Embryophyta</taxon>
        <taxon>Tracheophyta</taxon>
        <taxon>Spermatophyta</taxon>
        <taxon>Magnoliopsida</taxon>
        <taxon>Liliopsida</taxon>
        <taxon>Poales</taxon>
        <taxon>Poaceae</taxon>
        <taxon>BOP clade</taxon>
        <taxon>Pooideae</taxon>
        <taxon>Triticodae</taxon>
        <taxon>Triticeae</taxon>
        <taxon>Triticinae</taxon>
        <taxon>Aegilops</taxon>
    </lineage>
</organism>
<keyword evidence="3" id="KW-1185">Reference proteome</keyword>
<name>A0A453LPV5_AEGTS</name>
<reference evidence="2" key="5">
    <citation type="journal article" date="2021" name="G3 (Bethesda)">
        <title>Aegilops tauschii genome assembly Aet v5.0 features greater sequence contiguity and improved annotation.</title>
        <authorList>
            <person name="Wang L."/>
            <person name="Zhu T."/>
            <person name="Rodriguez J.C."/>
            <person name="Deal K.R."/>
            <person name="Dubcovsky J."/>
            <person name="McGuire P.E."/>
            <person name="Lux T."/>
            <person name="Spannagl M."/>
            <person name="Mayer K.F.X."/>
            <person name="Baldrich P."/>
            <person name="Meyers B.C."/>
            <person name="Huo N."/>
            <person name="Gu Y.Q."/>
            <person name="Zhou H."/>
            <person name="Devos K.M."/>
            <person name="Bennetzen J.L."/>
            <person name="Unver T."/>
            <person name="Budak H."/>
            <person name="Gulick P.J."/>
            <person name="Galiba G."/>
            <person name="Kalapos B."/>
            <person name="Nelson D.R."/>
            <person name="Li P."/>
            <person name="You F.M."/>
            <person name="Luo M.C."/>
            <person name="Dvorak J."/>
        </authorList>
    </citation>
    <scope>NUCLEOTIDE SEQUENCE [LARGE SCALE GENOMIC DNA]</scope>
    <source>
        <strain evidence="2">cv. AL8/78</strain>
    </source>
</reference>
<reference evidence="2" key="4">
    <citation type="submission" date="2019-03" db="UniProtKB">
        <authorList>
            <consortium name="EnsemblPlants"/>
        </authorList>
    </citation>
    <scope>IDENTIFICATION</scope>
</reference>
<reference evidence="2" key="3">
    <citation type="journal article" date="2017" name="Nature">
        <title>Genome sequence of the progenitor of the wheat D genome Aegilops tauschii.</title>
        <authorList>
            <person name="Luo M.C."/>
            <person name="Gu Y.Q."/>
            <person name="Puiu D."/>
            <person name="Wang H."/>
            <person name="Twardziok S.O."/>
            <person name="Deal K.R."/>
            <person name="Huo N."/>
            <person name="Zhu T."/>
            <person name="Wang L."/>
            <person name="Wang Y."/>
            <person name="McGuire P.E."/>
            <person name="Liu S."/>
            <person name="Long H."/>
            <person name="Ramasamy R.K."/>
            <person name="Rodriguez J.C."/>
            <person name="Van S.L."/>
            <person name="Yuan L."/>
            <person name="Wang Z."/>
            <person name="Xia Z."/>
            <person name="Xiao L."/>
            <person name="Anderson O.D."/>
            <person name="Ouyang S."/>
            <person name="Liang Y."/>
            <person name="Zimin A.V."/>
            <person name="Pertea G."/>
            <person name="Qi P."/>
            <person name="Bennetzen J.L."/>
            <person name="Dai X."/>
            <person name="Dawson M.W."/>
            <person name="Muller H.G."/>
            <person name="Kugler K."/>
            <person name="Rivarola-Duarte L."/>
            <person name="Spannagl M."/>
            <person name="Mayer K.F.X."/>
            <person name="Lu F.H."/>
            <person name="Bevan M.W."/>
            <person name="Leroy P."/>
            <person name="Li P."/>
            <person name="You F.M."/>
            <person name="Sun Q."/>
            <person name="Liu Z."/>
            <person name="Lyons E."/>
            <person name="Wicker T."/>
            <person name="Salzberg S.L."/>
            <person name="Devos K.M."/>
            <person name="Dvorak J."/>
        </authorList>
    </citation>
    <scope>NUCLEOTIDE SEQUENCE [LARGE SCALE GENOMIC DNA]</scope>
    <source>
        <strain evidence="2">cv. AL8/78</strain>
    </source>
</reference>
<evidence type="ECO:0000313" key="2">
    <source>
        <dbReference type="EnsemblPlants" id="AET5Gv20869600.2"/>
    </source>
</evidence>
<dbReference type="Proteomes" id="UP000015105">
    <property type="component" value="Chromosome 5D"/>
</dbReference>
<protein>
    <submittedName>
        <fullName evidence="2">Uncharacterized protein</fullName>
    </submittedName>
</protein>
<dbReference type="AlphaFoldDB" id="A0A453LPV5"/>
<sequence length="90" mass="10003">VLQRGEEKAGAHLAKPRHGGRRGRGQLRGPRRRRGGFGRRHARHRAPLPRPRVGLQEEDPAPGARYVNGTRLHACRALDLTGTCFARSID</sequence>
<feature type="compositionally biased region" description="Basic residues" evidence="1">
    <location>
        <begin position="14"/>
        <end position="47"/>
    </location>
</feature>
<proteinExistence type="predicted"/>
<reference evidence="3" key="2">
    <citation type="journal article" date="2017" name="Nat. Plants">
        <title>The Aegilops tauschii genome reveals multiple impacts of transposons.</title>
        <authorList>
            <person name="Zhao G."/>
            <person name="Zou C."/>
            <person name="Li K."/>
            <person name="Wang K."/>
            <person name="Li T."/>
            <person name="Gao L."/>
            <person name="Zhang X."/>
            <person name="Wang H."/>
            <person name="Yang Z."/>
            <person name="Liu X."/>
            <person name="Jiang W."/>
            <person name="Mao L."/>
            <person name="Kong X."/>
            <person name="Jiao Y."/>
            <person name="Jia J."/>
        </authorList>
    </citation>
    <scope>NUCLEOTIDE SEQUENCE [LARGE SCALE GENOMIC DNA]</scope>
    <source>
        <strain evidence="3">cv. AL8/78</strain>
    </source>
</reference>
<evidence type="ECO:0000313" key="3">
    <source>
        <dbReference type="Proteomes" id="UP000015105"/>
    </source>
</evidence>
<feature type="compositionally biased region" description="Basic and acidic residues" evidence="1">
    <location>
        <begin position="1"/>
        <end position="10"/>
    </location>
</feature>